<protein>
    <submittedName>
        <fullName evidence="1">Uncharacterized protein</fullName>
    </submittedName>
</protein>
<keyword evidence="2" id="KW-1185">Reference proteome</keyword>
<organism evidence="1 2">
    <name type="scientific">Pedobacter agri</name>
    <dbReference type="NCBI Taxonomy" id="454586"/>
    <lineage>
        <taxon>Bacteria</taxon>
        <taxon>Pseudomonadati</taxon>
        <taxon>Bacteroidota</taxon>
        <taxon>Sphingobacteriia</taxon>
        <taxon>Sphingobacteriales</taxon>
        <taxon>Sphingobacteriaceae</taxon>
        <taxon>Pedobacter</taxon>
    </lineage>
</organism>
<dbReference type="AlphaFoldDB" id="A0A9X3D9V7"/>
<dbReference type="EMBL" id="JAPJUH010000001">
    <property type="protein sequence ID" value="MCX3263663.1"/>
    <property type="molecule type" value="Genomic_DNA"/>
</dbReference>
<accession>A0A9X3D9V7</accession>
<evidence type="ECO:0000313" key="2">
    <source>
        <dbReference type="Proteomes" id="UP001142592"/>
    </source>
</evidence>
<comment type="caution">
    <text evidence="1">The sequence shown here is derived from an EMBL/GenBank/DDBJ whole genome shotgun (WGS) entry which is preliminary data.</text>
</comment>
<gene>
    <name evidence="1" type="ORF">OQZ29_02845</name>
</gene>
<dbReference type="Proteomes" id="UP001142592">
    <property type="component" value="Unassembled WGS sequence"/>
</dbReference>
<evidence type="ECO:0000313" key="1">
    <source>
        <dbReference type="EMBL" id="MCX3263663.1"/>
    </source>
</evidence>
<dbReference type="RefSeq" id="WP_010600767.1">
    <property type="nucleotide sequence ID" value="NZ_JAPJUH010000001.1"/>
</dbReference>
<proteinExistence type="predicted"/>
<reference evidence="1" key="1">
    <citation type="submission" date="2022-11" db="EMBL/GenBank/DDBJ databases">
        <authorList>
            <person name="Graham C."/>
            <person name="Newman J.D."/>
        </authorList>
    </citation>
    <scope>NUCLEOTIDE SEQUENCE</scope>
    <source>
        <strain evidence="1">DSM 19486</strain>
    </source>
</reference>
<sequence>MENFNGTIALVSEINGGVVKQMQIGIISAVDPLLGKVDITFASLQKEQFALHQVHVLKDRHSLYQLLMSASGSIPLGDFKTLFKVNMLQDRGDPSALLDAFQLLKFSPSAAAVATDPLGERLHVAEILQQANLHHPKR</sequence>
<name>A0A9X3D9V7_9SPHI</name>